<evidence type="ECO:0000256" key="5">
    <source>
        <dbReference type="ARBA" id="ARBA00047503"/>
    </source>
</evidence>
<dbReference type="PANTHER" id="PTHR30160">
    <property type="entry name" value="TETRAACYLDISACCHARIDE 4'-KINASE-RELATED"/>
    <property type="match status" value="1"/>
</dbReference>
<keyword evidence="1" id="KW-0328">Glycosyltransferase</keyword>
<dbReference type="NCBIfam" id="TIGR02195">
    <property type="entry name" value="heptsyl_trn_II"/>
    <property type="match status" value="1"/>
</dbReference>
<dbReference type="InterPro" id="IPR002201">
    <property type="entry name" value="Glyco_trans_9"/>
</dbReference>
<organism evidence="6 7">
    <name type="scientific">Candidatus Coxiella mudrowiae</name>
    <dbReference type="NCBI Taxonomy" id="2054173"/>
    <lineage>
        <taxon>Bacteria</taxon>
        <taxon>Pseudomonadati</taxon>
        <taxon>Pseudomonadota</taxon>
        <taxon>Gammaproteobacteria</taxon>
        <taxon>Legionellales</taxon>
        <taxon>Coxiellaceae</taxon>
        <taxon>Coxiella</taxon>
    </lineage>
</organism>
<dbReference type="SUPFAM" id="SSF53756">
    <property type="entry name" value="UDP-Glycosyltransferase/glycogen phosphorylase"/>
    <property type="match status" value="1"/>
</dbReference>
<accession>A0ABN4HNV4</accession>
<dbReference type="Proteomes" id="UP000063965">
    <property type="component" value="Chromosome"/>
</dbReference>
<name>A0ABN4HNV4_9COXI</name>
<evidence type="ECO:0000256" key="1">
    <source>
        <dbReference type="ARBA" id="ARBA00022676"/>
    </source>
</evidence>
<dbReference type="InterPro" id="IPR051199">
    <property type="entry name" value="LPS_LOS_Heptosyltrfase"/>
</dbReference>
<evidence type="ECO:0000313" key="6">
    <source>
        <dbReference type="EMBL" id="AKQ33257.1"/>
    </source>
</evidence>
<comment type="catalytic activity">
    <reaction evidence="5">
        <text>an L-alpha-D-Hep-(1-&gt;5)-[alpha-Kdo-(2-&gt;4)]-alpha-Kdo-(2-&gt;6)-lipid A + ADP-L-glycero-beta-D-manno-heptose = an L-alpha-D-Hep-(1-&gt;3)-L-alpha-D-Hep-(1-&gt;5)-[alpha-Kdo-(2-&gt;4)]-alpha-Kdo-(2-&gt;6)-lipid A + ADP + H(+)</text>
        <dbReference type="Rhea" id="RHEA:74071"/>
        <dbReference type="ChEBI" id="CHEBI:15378"/>
        <dbReference type="ChEBI" id="CHEBI:61506"/>
        <dbReference type="ChEBI" id="CHEBI:193068"/>
        <dbReference type="ChEBI" id="CHEBI:193069"/>
        <dbReference type="ChEBI" id="CHEBI:456216"/>
        <dbReference type="EC" id="2.4.99.24"/>
    </reaction>
</comment>
<dbReference type="Pfam" id="PF01075">
    <property type="entry name" value="Glyco_transf_9"/>
    <property type="match status" value="1"/>
</dbReference>
<comment type="similarity">
    <text evidence="3">Belongs to the glycosyltransferase 9 family.</text>
</comment>
<dbReference type="Gene3D" id="3.40.50.2000">
    <property type="entry name" value="Glycogen Phosphorylase B"/>
    <property type="match status" value="2"/>
</dbReference>
<keyword evidence="7" id="KW-1185">Reference proteome</keyword>
<keyword evidence="2" id="KW-0808">Transferase</keyword>
<sequence>MKNNRKILIIGAAWVGDMVMAQTLFKLLKQRMPECQIDVLAPAWTKPLLDRMPEVQESLDSPFGHGEFRLMDRYRLGLTLRERRYDQAIVLPNSYKSALVPWFAKVPWRTGWMREMRYALLNDVRYLNKKQLPLMIQRFIALGLEKGESLPDELPHPELQISESNVNTTLHRFSLSADTPILSLCPGAEFGPSKQWPVAYFAEVANVKLAEGWQVWLFGSAKDKSVTDSIVSLVSRPIENLAGVTQLSEAVDLLSLASLVVTNDSGLMHIAAALQRPLVAVYGSTSPDFTPPLSSQAKILKSSLSCSPCFKRHCPYGHHRCMEELTPRRLLELADNYNHFFFLKNL</sequence>
<proteinExistence type="inferred from homology"/>
<dbReference type="RefSeq" id="WP_048874887.1">
    <property type="nucleotide sequence ID" value="NZ_CP011126.1"/>
</dbReference>
<dbReference type="EC" id="2.4.99.24" evidence="4"/>
<gene>
    <name evidence="6" type="primary">rfaF</name>
    <name evidence="6" type="ORF">CleRT_02300</name>
</gene>
<dbReference type="CDD" id="cd03789">
    <property type="entry name" value="GT9_LPS_heptosyltransferase"/>
    <property type="match status" value="1"/>
</dbReference>
<reference evidence="6 7" key="1">
    <citation type="journal article" date="2015" name="Genome Biol. Evol.">
        <title>Distinctive Genome Reduction Rates Revealed by Genomic Analyses of Two Coxiella-Like Endosymbionts in Ticks.</title>
        <authorList>
            <person name="Gottlieb Y."/>
            <person name="Lalzar I."/>
            <person name="Klasson L."/>
        </authorList>
    </citation>
    <scope>NUCLEOTIDE SEQUENCE [LARGE SCALE GENOMIC DNA]</scope>
    <source>
        <strain evidence="6 7">CRt</strain>
    </source>
</reference>
<protein>
    <recommendedName>
        <fullName evidence="4">lipopolysaccharide heptosyltransferase II</fullName>
        <ecNumber evidence="4">2.4.99.24</ecNumber>
    </recommendedName>
</protein>
<evidence type="ECO:0000256" key="3">
    <source>
        <dbReference type="ARBA" id="ARBA00043995"/>
    </source>
</evidence>
<evidence type="ECO:0000256" key="2">
    <source>
        <dbReference type="ARBA" id="ARBA00022679"/>
    </source>
</evidence>
<dbReference type="EMBL" id="CP011126">
    <property type="protein sequence ID" value="AKQ33257.1"/>
    <property type="molecule type" value="Genomic_DNA"/>
</dbReference>
<dbReference type="PANTHER" id="PTHR30160:SF7">
    <property type="entry name" value="ADP-HEPTOSE--LPS HEPTOSYLTRANSFERASE 2"/>
    <property type="match status" value="1"/>
</dbReference>
<dbReference type="InterPro" id="IPR011910">
    <property type="entry name" value="RfaF"/>
</dbReference>
<evidence type="ECO:0000313" key="7">
    <source>
        <dbReference type="Proteomes" id="UP000063965"/>
    </source>
</evidence>
<evidence type="ECO:0000256" key="4">
    <source>
        <dbReference type="ARBA" id="ARBA00044042"/>
    </source>
</evidence>